<dbReference type="InterPro" id="IPR011021">
    <property type="entry name" value="Arrestin-like_N"/>
</dbReference>
<dbReference type="PANTHER" id="PTHR11188:SF17">
    <property type="entry name" value="FI21816P1"/>
    <property type="match status" value="1"/>
</dbReference>
<dbReference type="Gene3D" id="2.60.40.640">
    <property type="match status" value="1"/>
</dbReference>
<dbReference type="OrthoDB" id="2333384at2759"/>
<dbReference type="GO" id="GO:0005737">
    <property type="term" value="C:cytoplasm"/>
    <property type="evidence" value="ECO:0007669"/>
    <property type="project" value="TreeGrafter"/>
</dbReference>
<dbReference type="AlphaFoldDB" id="A0A9W7Y253"/>
<protein>
    <recommendedName>
        <fullName evidence="2">Arrestin-like N-terminal domain-containing protein</fullName>
    </recommendedName>
</protein>
<dbReference type="Proteomes" id="UP001149813">
    <property type="component" value="Unassembled WGS sequence"/>
</dbReference>
<dbReference type="GO" id="GO:0015031">
    <property type="term" value="P:protein transport"/>
    <property type="evidence" value="ECO:0007669"/>
    <property type="project" value="TreeGrafter"/>
</dbReference>
<evidence type="ECO:0000259" key="2">
    <source>
        <dbReference type="Pfam" id="PF00339"/>
    </source>
</evidence>
<name>A0A9W7Y253_9FUNG</name>
<keyword evidence="4" id="KW-1185">Reference proteome</keyword>
<sequence>MAIFDLWQQQDAVSVSIHPQTTQVVQQAGGSTLLVGHVLVTVRRAVAVASLEVRLTGTQHLDWRSGQGPSSTMHSVRHQHLDVAQPLLAATADLARGTHRYGFELALPSNLPPSVTSSLGHTAYALAATLKRGWLQAADRSSVAISVARAPAASDLTYAPVSLDARVGDFKLSVYSASRVLVPGSAARIQAFVSRPANSSGGSSNGPAMQVERVSGELRQTITHKLSGARPTTRDVVAQGSSPLGGRAKEAVGGQWLDDRSRDSLGDLLDGLGLASAATLFLHLPEDSVQASGSGAFDVAHELAVTVDLRCGDEVRQVALSAPVVVVPRALGCCAALALALPCYTDVAKDVVLDTAALECFCADNGYCVPPPAYSV</sequence>
<dbReference type="EMBL" id="JANBOJ010000108">
    <property type="protein sequence ID" value="KAJ1722522.1"/>
    <property type="molecule type" value="Genomic_DNA"/>
</dbReference>
<comment type="caution">
    <text evidence="3">The sequence shown here is derived from an EMBL/GenBank/DDBJ whole genome shotgun (WGS) entry which is preliminary data.</text>
</comment>
<evidence type="ECO:0000313" key="3">
    <source>
        <dbReference type="EMBL" id="KAJ1722522.1"/>
    </source>
</evidence>
<accession>A0A9W7Y253</accession>
<dbReference type="InterPro" id="IPR014752">
    <property type="entry name" value="Arrestin-like_C"/>
</dbReference>
<proteinExistence type="predicted"/>
<dbReference type="PANTHER" id="PTHR11188">
    <property type="entry name" value="ARRESTIN DOMAIN CONTAINING PROTEIN"/>
    <property type="match status" value="1"/>
</dbReference>
<evidence type="ECO:0000313" key="4">
    <source>
        <dbReference type="Proteomes" id="UP001149813"/>
    </source>
</evidence>
<dbReference type="InterPro" id="IPR050357">
    <property type="entry name" value="Arrestin_domain-protein"/>
</dbReference>
<evidence type="ECO:0000256" key="1">
    <source>
        <dbReference type="SAM" id="MobiDB-lite"/>
    </source>
</evidence>
<dbReference type="Pfam" id="PF00339">
    <property type="entry name" value="Arrestin_N"/>
    <property type="match status" value="1"/>
</dbReference>
<dbReference type="SUPFAM" id="SSF81296">
    <property type="entry name" value="E set domains"/>
    <property type="match status" value="1"/>
</dbReference>
<feature type="region of interest" description="Disordered" evidence="1">
    <location>
        <begin position="229"/>
        <end position="249"/>
    </location>
</feature>
<dbReference type="InterPro" id="IPR014756">
    <property type="entry name" value="Ig_E-set"/>
</dbReference>
<reference evidence="3" key="1">
    <citation type="submission" date="2022-07" db="EMBL/GenBank/DDBJ databases">
        <title>Phylogenomic reconstructions and comparative analyses of Kickxellomycotina fungi.</title>
        <authorList>
            <person name="Reynolds N.K."/>
            <person name="Stajich J.E."/>
            <person name="Barry K."/>
            <person name="Grigoriev I.V."/>
            <person name="Crous P."/>
            <person name="Smith M.E."/>
        </authorList>
    </citation>
    <scope>NUCLEOTIDE SEQUENCE</scope>
    <source>
        <strain evidence="3">NBRC 32514</strain>
    </source>
</reference>
<feature type="domain" description="Arrestin-like N-terminal" evidence="2">
    <location>
        <begin position="35"/>
        <end position="147"/>
    </location>
</feature>
<gene>
    <name evidence="3" type="ORF">LPJ53_003081</name>
</gene>
<organism evidence="3 4">
    <name type="scientific">Coemansia erecta</name>
    <dbReference type="NCBI Taxonomy" id="147472"/>
    <lineage>
        <taxon>Eukaryota</taxon>
        <taxon>Fungi</taxon>
        <taxon>Fungi incertae sedis</taxon>
        <taxon>Zoopagomycota</taxon>
        <taxon>Kickxellomycotina</taxon>
        <taxon>Kickxellomycetes</taxon>
        <taxon>Kickxellales</taxon>
        <taxon>Kickxellaceae</taxon>
        <taxon>Coemansia</taxon>
    </lineage>
</organism>